<dbReference type="AlphaFoldDB" id="A0A0F9QR72"/>
<protein>
    <submittedName>
        <fullName evidence="1">Uncharacterized protein</fullName>
    </submittedName>
</protein>
<sequence length="56" mass="6462">MNPELKARIIKTFEPIIEQAMWREDEVRNGMDSGSTGGYSHELTNAINLLEEIKRE</sequence>
<dbReference type="EMBL" id="LAZR01001763">
    <property type="protein sequence ID" value="KKN39462.1"/>
    <property type="molecule type" value="Genomic_DNA"/>
</dbReference>
<accession>A0A0F9QR72</accession>
<organism evidence="1">
    <name type="scientific">marine sediment metagenome</name>
    <dbReference type="NCBI Taxonomy" id="412755"/>
    <lineage>
        <taxon>unclassified sequences</taxon>
        <taxon>metagenomes</taxon>
        <taxon>ecological metagenomes</taxon>
    </lineage>
</organism>
<name>A0A0F9QR72_9ZZZZ</name>
<reference evidence="1" key="1">
    <citation type="journal article" date="2015" name="Nature">
        <title>Complex archaea that bridge the gap between prokaryotes and eukaryotes.</title>
        <authorList>
            <person name="Spang A."/>
            <person name="Saw J.H."/>
            <person name="Jorgensen S.L."/>
            <person name="Zaremba-Niedzwiedzka K."/>
            <person name="Martijn J."/>
            <person name="Lind A.E."/>
            <person name="van Eijk R."/>
            <person name="Schleper C."/>
            <person name="Guy L."/>
            <person name="Ettema T.J."/>
        </authorList>
    </citation>
    <scope>NUCLEOTIDE SEQUENCE</scope>
</reference>
<gene>
    <name evidence="1" type="ORF">LCGC14_0743330</name>
</gene>
<proteinExistence type="predicted"/>
<comment type="caution">
    <text evidence="1">The sequence shown here is derived from an EMBL/GenBank/DDBJ whole genome shotgun (WGS) entry which is preliminary data.</text>
</comment>
<evidence type="ECO:0000313" key="1">
    <source>
        <dbReference type="EMBL" id="KKN39462.1"/>
    </source>
</evidence>